<name>A0A8E2WC44_RHILI</name>
<proteinExistence type="predicted"/>
<organism evidence="1 2">
    <name type="scientific">Rhizobium loti</name>
    <name type="common">Mesorhizobium loti</name>
    <dbReference type="NCBI Taxonomy" id="381"/>
    <lineage>
        <taxon>Bacteria</taxon>
        <taxon>Pseudomonadati</taxon>
        <taxon>Pseudomonadota</taxon>
        <taxon>Alphaproteobacteria</taxon>
        <taxon>Hyphomicrobiales</taxon>
        <taxon>Phyllobacteriaceae</taxon>
        <taxon>Mesorhizobium</taxon>
    </lineage>
</organism>
<sequence length="224" mass="24298">MADSDNSTTPPRITRRKMLAGTAIAIAGSERKAFAVTDLETDLSTDPAIAAWRKWQAAHQQTERLCRQQQRLERKLAETVGFPCTTVRLRDGENVKLYSLAALADVLNVAPAEAAVRGKAEADFAAHQAHWDAADREIGYSATLRAERETADRAQRLLELLSKTPAASLAGVAAKLDAVLREGQSSQADTEFPWPLIRAVVDDIVRIGGQGGLGKIFGPTRRKA</sequence>
<accession>A0A8E2WC44</accession>
<dbReference type="RefSeq" id="WP_109668822.1">
    <property type="nucleotide sequence ID" value="NZ_QGGH01000007.1"/>
</dbReference>
<evidence type="ECO:0000313" key="2">
    <source>
        <dbReference type="Proteomes" id="UP000245631"/>
    </source>
</evidence>
<evidence type="ECO:0000313" key="1">
    <source>
        <dbReference type="EMBL" id="PWJ89538.1"/>
    </source>
</evidence>
<dbReference type="GeneID" id="61054152"/>
<dbReference type="EMBL" id="QGGH01000007">
    <property type="protein sequence ID" value="PWJ89538.1"/>
    <property type="molecule type" value="Genomic_DNA"/>
</dbReference>
<protein>
    <submittedName>
        <fullName evidence="1">Uncharacterized protein</fullName>
    </submittedName>
</protein>
<dbReference type="Proteomes" id="UP000245631">
    <property type="component" value="Unassembled WGS sequence"/>
</dbReference>
<comment type="caution">
    <text evidence="1">The sequence shown here is derived from an EMBL/GenBank/DDBJ whole genome shotgun (WGS) entry which is preliminary data.</text>
</comment>
<gene>
    <name evidence="1" type="ORF">C8D77_107182</name>
</gene>
<dbReference type="AlphaFoldDB" id="A0A8E2WC44"/>
<reference evidence="1 2" key="1">
    <citation type="submission" date="2018-05" db="EMBL/GenBank/DDBJ databases">
        <title>Genomic Encyclopedia of Type Strains, Phase IV (KMG-IV): sequencing the most valuable type-strain genomes for metagenomic binning, comparative biology and taxonomic classification.</title>
        <authorList>
            <person name="Goeker M."/>
        </authorList>
    </citation>
    <scope>NUCLEOTIDE SEQUENCE [LARGE SCALE GENOMIC DNA]</scope>
    <source>
        <strain evidence="1 2">DSM 2626</strain>
    </source>
</reference>